<gene>
    <name evidence="3" type="ORF">DNJ96_02750</name>
</gene>
<accession>A0A4Q9RD29</accession>
<keyword evidence="4" id="KW-1185">Reference proteome</keyword>
<dbReference type="InterPro" id="IPR011250">
    <property type="entry name" value="OMP/PagP_B-barrel"/>
</dbReference>
<dbReference type="Pfam" id="PF22829">
    <property type="entry name" value="HphA_C"/>
    <property type="match status" value="1"/>
</dbReference>
<feature type="domain" description="HphA C-terminal" evidence="2">
    <location>
        <begin position="78"/>
        <end position="197"/>
    </location>
</feature>
<feature type="domain" description="HphA N-terminal heme-binding" evidence="1">
    <location>
        <begin position="4"/>
        <end position="67"/>
    </location>
</feature>
<proteinExistence type="predicted"/>
<dbReference type="InterPro" id="IPR054535">
    <property type="entry name" value="HphA_N"/>
</dbReference>
<dbReference type="NCBIfam" id="NF041636">
    <property type="entry name" value="slam_lipo"/>
    <property type="match status" value="1"/>
</dbReference>
<dbReference type="EMBL" id="QJUP01000002">
    <property type="protein sequence ID" value="TBU99244.1"/>
    <property type="molecule type" value="Genomic_DNA"/>
</dbReference>
<name>A0A4Q9RD29_9GAMM</name>
<evidence type="ECO:0000259" key="2">
    <source>
        <dbReference type="Pfam" id="PF22829"/>
    </source>
</evidence>
<evidence type="ECO:0000259" key="1">
    <source>
        <dbReference type="Pfam" id="PF22828"/>
    </source>
</evidence>
<dbReference type="SUPFAM" id="SSF56925">
    <property type="entry name" value="OMPA-like"/>
    <property type="match status" value="1"/>
</dbReference>
<comment type="caution">
    <text evidence="3">The sequence shown here is derived from an EMBL/GenBank/DDBJ whole genome shotgun (WGS) entry which is preliminary data.</text>
</comment>
<reference evidence="3 4" key="1">
    <citation type="submission" date="2018-06" db="EMBL/GenBank/DDBJ databases">
        <title>Three novel Pseudomonas species isolated from symptomatic oak.</title>
        <authorList>
            <person name="Bueno-Gonzalez V."/>
            <person name="Brady C."/>
        </authorList>
    </citation>
    <scope>NUCLEOTIDE SEQUENCE [LARGE SCALE GENOMIC DNA]</scope>
    <source>
        <strain evidence="3 4">P17C</strain>
    </source>
</reference>
<dbReference type="AlphaFoldDB" id="A0A4Q9RD29"/>
<protein>
    <recommendedName>
        <fullName evidence="5">Transferrin-binding protein B C-lobe/N-lobe beta barrel domain-containing protein</fullName>
    </recommendedName>
</protein>
<evidence type="ECO:0000313" key="3">
    <source>
        <dbReference type="EMBL" id="TBU99244.1"/>
    </source>
</evidence>
<evidence type="ECO:0000313" key="4">
    <source>
        <dbReference type="Proteomes" id="UP000292639"/>
    </source>
</evidence>
<evidence type="ECO:0008006" key="5">
    <source>
        <dbReference type="Google" id="ProtNLM"/>
    </source>
</evidence>
<dbReference type="Proteomes" id="UP000292639">
    <property type="component" value="Unassembled WGS sequence"/>
</dbReference>
<dbReference type="InterPro" id="IPR054536">
    <property type="entry name" value="HphA_C"/>
</dbReference>
<organism evidence="3 4">
    <name type="scientific">Stutzerimonas kirkiae</name>
    <dbReference type="NCBI Taxonomy" id="2211392"/>
    <lineage>
        <taxon>Bacteria</taxon>
        <taxon>Pseudomonadati</taxon>
        <taxon>Pseudomonadota</taxon>
        <taxon>Gammaproteobacteria</taxon>
        <taxon>Pseudomonadales</taxon>
        <taxon>Pseudomonadaceae</taxon>
        <taxon>Stutzerimonas</taxon>
    </lineage>
</organism>
<dbReference type="Gene3D" id="2.40.160.90">
    <property type="match status" value="1"/>
</dbReference>
<dbReference type="Pfam" id="PF22828">
    <property type="entry name" value="HphA_N"/>
    <property type="match status" value="1"/>
</dbReference>
<dbReference type="InterPro" id="IPR054843">
    <property type="entry name" value="Slam_hemophilin_C"/>
</dbReference>
<sequence>MQKASFSTLQTLGSTTNITAGPISKLTTLTPVGSPYSIGYFNFAQISGQDVFFGEWTNNNNVATGNHAVYYIGRDGDTSLTKTGTVKYDMRGISNYQSQGLMIGEFTADFTSKKMTGNLYTPTFSYAINIGTVNINNDASIASGTSGATKAFAYVSGYMVAWDGVINGKFFNNQESLAGFIKFPMELRQYDTAFGGTIK</sequence>